<dbReference type="Proteomes" id="UP000243799">
    <property type="component" value="Unassembled WGS sequence"/>
</dbReference>
<dbReference type="GO" id="GO:0009898">
    <property type="term" value="C:cytoplasmic side of plasma membrane"/>
    <property type="evidence" value="ECO:0007669"/>
    <property type="project" value="TreeGrafter"/>
</dbReference>
<dbReference type="InterPro" id="IPR002586">
    <property type="entry name" value="CobQ/CobB/MinD/ParA_Nub-bd_dom"/>
</dbReference>
<reference evidence="5" key="1">
    <citation type="submission" date="2016-10" db="EMBL/GenBank/DDBJ databases">
        <authorList>
            <person name="Varghese N."/>
            <person name="Submissions S."/>
        </authorList>
    </citation>
    <scope>NUCLEOTIDE SEQUENCE [LARGE SCALE GENOMIC DNA]</scope>
    <source>
        <strain evidence="5">CGMCC 4.3568</strain>
    </source>
</reference>
<dbReference type="PANTHER" id="PTHR43384">
    <property type="entry name" value="SEPTUM SITE-DETERMINING PROTEIN MIND HOMOLOG, CHLOROPLASTIC-RELATED"/>
    <property type="match status" value="1"/>
</dbReference>
<dbReference type="PIRSF" id="PIRSF005647">
    <property type="entry name" value="CooC"/>
    <property type="match status" value="1"/>
</dbReference>
<protein>
    <submittedName>
        <fullName evidence="4">CO dehydrogenase maturation factor</fullName>
    </submittedName>
</protein>
<accession>A0A1I1C2T7</accession>
<keyword evidence="5" id="KW-1185">Reference proteome</keyword>
<dbReference type="InterPro" id="IPR014433">
    <property type="entry name" value="CooC"/>
</dbReference>
<proteinExistence type="predicted"/>
<evidence type="ECO:0000313" key="5">
    <source>
        <dbReference type="Proteomes" id="UP000243799"/>
    </source>
</evidence>
<organism evidence="4 5">
    <name type="scientific">Amycolatopsis marina</name>
    <dbReference type="NCBI Taxonomy" id="490629"/>
    <lineage>
        <taxon>Bacteria</taxon>
        <taxon>Bacillati</taxon>
        <taxon>Actinomycetota</taxon>
        <taxon>Actinomycetes</taxon>
        <taxon>Pseudonocardiales</taxon>
        <taxon>Pseudonocardiaceae</taxon>
        <taxon>Amycolatopsis</taxon>
    </lineage>
</organism>
<gene>
    <name evidence="4" type="ORF">SAMN05216266_12086</name>
</gene>
<dbReference type="GO" id="GO:0005524">
    <property type="term" value="F:ATP binding"/>
    <property type="evidence" value="ECO:0007669"/>
    <property type="project" value="UniProtKB-KW"/>
</dbReference>
<dbReference type="EMBL" id="FOKG01000020">
    <property type="protein sequence ID" value="SFB56985.1"/>
    <property type="molecule type" value="Genomic_DNA"/>
</dbReference>
<dbReference type="SUPFAM" id="SSF52540">
    <property type="entry name" value="P-loop containing nucleoside triphosphate hydrolases"/>
    <property type="match status" value="1"/>
</dbReference>
<keyword evidence="1" id="KW-0547">Nucleotide-binding</keyword>
<evidence type="ECO:0000256" key="2">
    <source>
        <dbReference type="ARBA" id="ARBA00022840"/>
    </source>
</evidence>
<evidence type="ECO:0000256" key="1">
    <source>
        <dbReference type="ARBA" id="ARBA00022741"/>
    </source>
</evidence>
<dbReference type="GO" id="GO:0016887">
    <property type="term" value="F:ATP hydrolysis activity"/>
    <property type="evidence" value="ECO:0007669"/>
    <property type="project" value="TreeGrafter"/>
</dbReference>
<dbReference type="InterPro" id="IPR027417">
    <property type="entry name" value="P-loop_NTPase"/>
</dbReference>
<name>A0A1I1C2T7_9PSEU</name>
<feature type="domain" description="CobQ/CobB/MinD/ParA nucleotide binding" evidence="3">
    <location>
        <begin position="7"/>
        <end position="223"/>
    </location>
</feature>
<dbReference type="Pfam" id="PF01656">
    <property type="entry name" value="CbiA"/>
    <property type="match status" value="1"/>
</dbReference>
<evidence type="ECO:0000259" key="3">
    <source>
        <dbReference type="Pfam" id="PF01656"/>
    </source>
</evidence>
<sequence>MKLGVVGKGGVGKTTVCAMLARTYARRGERVVAIDTDSNPNLAVSLGLSPEDNEAIPVLPRALIVGSPSSLTAEQLLAEYGRPTPDGVTMISAIKVTQAGGGCTCSGHATVRSLLGQVMAEHADVTLVDMEAGLEHLSRSGGTLAHTDVLLVVMEPSRKSVITAARTVTLAHELGIDRIFGLGNKARLPADEGFFADLCAEYDVPLAGVLPYDDGVRAADRDGTDLGADSGATIQDALDQVLAELESAWTLPSSQGA</sequence>
<dbReference type="GO" id="GO:0051782">
    <property type="term" value="P:negative regulation of cell division"/>
    <property type="evidence" value="ECO:0007669"/>
    <property type="project" value="TreeGrafter"/>
</dbReference>
<dbReference type="PANTHER" id="PTHR43384:SF6">
    <property type="entry name" value="SEPTUM SITE-DETERMINING PROTEIN MIND HOMOLOG, CHLOROPLASTIC"/>
    <property type="match status" value="1"/>
</dbReference>
<evidence type="ECO:0000313" key="4">
    <source>
        <dbReference type="EMBL" id="SFB56985.1"/>
    </source>
</evidence>
<dbReference type="RefSeq" id="WP_091677022.1">
    <property type="nucleotide sequence ID" value="NZ_FOKG01000020.1"/>
</dbReference>
<dbReference type="OrthoDB" id="5192271at2"/>
<dbReference type="GO" id="GO:0005829">
    <property type="term" value="C:cytosol"/>
    <property type="evidence" value="ECO:0007669"/>
    <property type="project" value="TreeGrafter"/>
</dbReference>
<keyword evidence="2" id="KW-0067">ATP-binding</keyword>
<dbReference type="Gene3D" id="3.40.50.300">
    <property type="entry name" value="P-loop containing nucleotide triphosphate hydrolases"/>
    <property type="match status" value="1"/>
</dbReference>
<dbReference type="AlphaFoldDB" id="A0A1I1C2T7"/>
<dbReference type="InterPro" id="IPR050625">
    <property type="entry name" value="ParA/MinD_ATPase"/>
</dbReference>